<dbReference type="Proteomes" id="UP000317650">
    <property type="component" value="Chromosome 2"/>
</dbReference>
<name>A0A4S8IBX3_MUSBA</name>
<dbReference type="AlphaFoldDB" id="A0A4S8IBX3"/>
<reference evidence="1 2" key="1">
    <citation type="journal article" date="2019" name="Nat. Plants">
        <title>Genome sequencing of Musa balbisiana reveals subgenome evolution and function divergence in polyploid bananas.</title>
        <authorList>
            <person name="Yao X."/>
        </authorList>
    </citation>
    <scope>NUCLEOTIDE SEQUENCE [LARGE SCALE GENOMIC DNA]</scope>
    <source>
        <strain evidence="2">cv. DH-PKW</strain>
        <tissue evidence="1">Leaves</tissue>
    </source>
</reference>
<evidence type="ECO:0000313" key="1">
    <source>
        <dbReference type="EMBL" id="THU45074.1"/>
    </source>
</evidence>
<protein>
    <submittedName>
        <fullName evidence="1">Uncharacterized protein</fullName>
    </submittedName>
</protein>
<accession>A0A4S8IBX3</accession>
<gene>
    <name evidence="1" type="ORF">C4D60_Mb02t14040</name>
</gene>
<evidence type="ECO:0000313" key="2">
    <source>
        <dbReference type="Proteomes" id="UP000317650"/>
    </source>
</evidence>
<sequence length="61" mass="6809">MCFCFSCVLKLNVSNRDSNGESSDLYVDCGWICLKQTVQSHPPRLSANFFEASRSLVSFGI</sequence>
<comment type="caution">
    <text evidence="1">The sequence shown here is derived from an EMBL/GenBank/DDBJ whole genome shotgun (WGS) entry which is preliminary data.</text>
</comment>
<keyword evidence="2" id="KW-1185">Reference proteome</keyword>
<organism evidence="1 2">
    <name type="scientific">Musa balbisiana</name>
    <name type="common">Banana</name>
    <dbReference type="NCBI Taxonomy" id="52838"/>
    <lineage>
        <taxon>Eukaryota</taxon>
        <taxon>Viridiplantae</taxon>
        <taxon>Streptophyta</taxon>
        <taxon>Embryophyta</taxon>
        <taxon>Tracheophyta</taxon>
        <taxon>Spermatophyta</taxon>
        <taxon>Magnoliopsida</taxon>
        <taxon>Liliopsida</taxon>
        <taxon>Zingiberales</taxon>
        <taxon>Musaceae</taxon>
        <taxon>Musa</taxon>
    </lineage>
</organism>
<proteinExistence type="predicted"/>
<dbReference type="EMBL" id="PYDT01000011">
    <property type="protein sequence ID" value="THU45074.1"/>
    <property type="molecule type" value="Genomic_DNA"/>
</dbReference>